<dbReference type="PANTHER" id="PTHR45870">
    <property type="entry name" value="TUBULIN MONOGLYCYLASE TTLL3"/>
    <property type="match status" value="1"/>
</dbReference>
<evidence type="ECO:0000256" key="2">
    <source>
        <dbReference type="ARBA" id="ARBA00022741"/>
    </source>
</evidence>
<feature type="compositionally biased region" description="Basic and acidic residues" evidence="4">
    <location>
        <begin position="121"/>
        <end position="136"/>
    </location>
</feature>
<protein>
    <submittedName>
        <fullName evidence="5">Uncharacterized protein</fullName>
    </submittedName>
</protein>
<dbReference type="InterPro" id="IPR051437">
    <property type="entry name" value="TTLL_monoglycylase"/>
</dbReference>
<keyword evidence="1" id="KW-0436">Ligase</keyword>
<gene>
    <name evidence="5" type="ORF">GHT09_012489</name>
</gene>
<dbReference type="PANTHER" id="PTHR45870:SF3">
    <property type="entry name" value="PROTEIN MONOGLYCYLASE TTLL8"/>
    <property type="match status" value="1"/>
</dbReference>
<evidence type="ECO:0000256" key="4">
    <source>
        <dbReference type="SAM" id="MobiDB-lite"/>
    </source>
</evidence>
<dbReference type="EMBL" id="WJEC01008395">
    <property type="protein sequence ID" value="KAF7462472.1"/>
    <property type="molecule type" value="Genomic_DNA"/>
</dbReference>
<dbReference type="GO" id="GO:0005524">
    <property type="term" value="F:ATP binding"/>
    <property type="evidence" value="ECO:0007669"/>
    <property type="project" value="UniProtKB-KW"/>
</dbReference>
<dbReference type="GO" id="GO:0070736">
    <property type="term" value="F:protein-glycine ligase activity, initiating"/>
    <property type="evidence" value="ECO:0007669"/>
    <property type="project" value="TreeGrafter"/>
</dbReference>
<evidence type="ECO:0000313" key="5">
    <source>
        <dbReference type="EMBL" id="KAF7462472.1"/>
    </source>
</evidence>
<organism evidence="5 6">
    <name type="scientific">Marmota monax</name>
    <name type="common">Woodchuck</name>
    <dbReference type="NCBI Taxonomy" id="9995"/>
    <lineage>
        <taxon>Eukaryota</taxon>
        <taxon>Metazoa</taxon>
        <taxon>Chordata</taxon>
        <taxon>Craniata</taxon>
        <taxon>Vertebrata</taxon>
        <taxon>Euteleostomi</taxon>
        <taxon>Mammalia</taxon>
        <taxon>Eutheria</taxon>
        <taxon>Euarchontoglires</taxon>
        <taxon>Glires</taxon>
        <taxon>Rodentia</taxon>
        <taxon>Sciuromorpha</taxon>
        <taxon>Sciuridae</taxon>
        <taxon>Xerinae</taxon>
        <taxon>Marmotini</taxon>
        <taxon>Marmota</taxon>
    </lineage>
</organism>
<evidence type="ECO:0000256" key="3">
    <source>
        <dbReference type="ARBA" id="ARBA00022840"/>
    </source>
</evidence>
<reference evidence="5" key="1">
    <citation type="submission" date="2020-08" db="EMBL/GenBank/DDBJ databases">
        <authorList>
            <person name="Shumante A."/>
            <person name="Zimin A.V."/>
            <person name="Puiu D."/>
            <person name="Salzberg S.L."/>
        </authorList>
    </citation>
    <scope>NUCLEOTIDE SEQUENCE</scope>
    <source>
        <strain evidence="5">WC2-LM</strain>
        <tissue evidence="5">Liver</tissue>
    </source>
</reference>
<dbReference type="GO" id="GO:0015630">
    <property type="term" value="C:microtubule cytoskeleton"/>
    <property type="evidence" value="ECO:0007669"/>
    <property type="project" value="TreeGrafter"/>
</dbReference>
<comment type="caution">
    <text evidence="5">The sequence shown here is derived from an EMBL/GenBank/DDBJ whole genome shotgun (WGS) entry which is preliminary data.</text>
</comment>
<feature type="compositionally biased region" description="Low complexity" evidence="4">
    <location>
        <begin position="139"/>
        <end position="152"/>
    </location>
</feature>
<dbReference type="AlphaFoldDB" id="A0A834PM67"/>
<dbReference type="GO" id="GO:0005930">
    <property type="term" value="C:axoneme"/>
    <property type="evidence" value="ECO:0007669"/>
    <property type="project" value="TreeGrafter"/>
</dbReference>
<dbReference type="Proteomes" id="UP000662637">
    <property type="component" value="Unassembled WGS sequence"/>
</dbReference>
<keyword evidence="2" id="KW-0547">Nucleotide-binding</keyword>
<evidence type="ECO:0000256" key="1">
    <source>
        <dbReference type="ARBA" id="ARBA00022598"/>
    </source>
</evidence>
<proteinExistence type="predicted"/>
<name>A0A834PM67_MARMO</name>
<dbReference type="GO" id="GO:0003341">
    <property type="term" value="P:cilium movement"/>
    <property type="evidence" value="ECO:0007669"/>
    <property type="project" value="TreeGrafter"/>
</dbReference>
<sequence>MPYLLWTIKRDVVDYHSLTYDQMLNHYAKTASFTTKVGGARGPQAPAGGRSRLSAIGLCVNMRSLPWYVQVNPDSFFPRCYSLCTESEKQEFLEDFRRTVASSILKWVVSHQNYNRNRPRRREEARQSDTGPRKGSEQPSPGARASGSPSDSHWLAFPAFTGGLGGHDPHPTVAPELTVPRVLTQERTTLSRSPCGLWT</sequence>
<keyword evidence="3" id="KW-0067">ATP-binding</keyword>
<evidence type="ECO:0000313" key="6">
    <source>
        <dbReference type="Proteomes" id="UP000662637"/>
    </source>
</evidence>
<accession>A0A834PM67</accession>
<dbReference type="GO" id="GO:0060271">
    <property type="term" value="P:cilium assembly"/>
    <property type="evidence" value="ECO:0007669"/>
    <property type="project" value="TreeGrafter"/>
</dbReference>
<feature type="region of interest" description="Disordered" evidence="4">
    <location>
        <begin position="115"/>
        <end position="199"/>
    </location>
</feature>